<evidence type="ECO:0000256" key="2">
    <source>
        <dbReference type="SAM" id="SignalP"/>
    </source>
</evidence>
<dbReference type="WBParaSite" id="maker-PairedContig_1617-snap-gene-0.7-mRNA-1">
    <property type="protein sequence ID" value="maker-PairedContig_1617-snap-gene-0.7-mRNA-1"/>
    <property type="gene ID" value="maker-PairedContig_1617-snap-gene-0.7"/>
</dbReference>
<name>A0A1I8EDQ3_WUCBA</name>
<sequence>MCCKLIPSLCMLLSIANAVHLEHYSTKEKHSQDLQPQGMQRQSMKSLRVGLQILQPPGIPPQGIPGIPPQGIPGIPPEGIPGIPPEGMPPQATPPQVIPPQGIPPQVIPPQTIPPYIGPQAPDKKCTGCIININCGGTECITQETPAPSIWTLPPTHSPTWTIAPTPTPKPTAPPPVTPGGCRLCP</sequence>
<keyword evidence="2" id="KW-0732">Signal</keyword>
<feature type="region of interest" description="Disordered" evidence="1">
    <location>
        <begin position="166"/>
        <end position="186"/>
    </location>
</feature>
<feature type="compositionally biased region" description="Pro residues" evidence="1">
    <location>
        <begin position="166"/>
        <end position="178"/>
    </location>
</feature>
<dbReference type="AlphaFoldDB" id="A0A1I8EDQ3"/>
<feature type="chain" id="PRO_5009318112" evidence="2">
    <location>
        <begin position="19"/>
        <end position="186"/>
    </location>
</feature>
<reference evidence="3" key="1">
    <citation type="submission" date="2016-11" db="UniProtKB">
        <authorList>
            <consortium name="WormBaseParasite"/>
        </authorList>
    </citation>
    <scope>IDENTIFICATION</scope>
    <source>
        <strain evidence="3">pt0022</strain>
    </source>
</reference>
<dbReference type="STRING" id="6293.A0A1I8EDQ3"/>
<organism evidence="3">
    <name type="scientific">Wuchereria bancrofti</name>
    <dbReference type="NCBI Taxonomy" id="6293"/>
    <lineage>
        <taxon>Eukaryota</taxon>
        <taxon>Metazoa</taxon>
        <taxon>Ecdysozoa</taxon>
        <taxon>Nematoda</taxon>
        <taxon>Chromadorea</taxon>
        <taxon>Rhabditida</taxon>
        <taxon>Spirurina</taxon>
        <taxon>Spiruromorpha</taxon>
        <taxon>Filarioidea</taxon>
        <taxon>Onchocercidae</taxon>
        <taxon>Wuchereria</taxon>
    </lineage>
</organism>
<protein>
    <submittedName>
        <fullName evidence="3">Uncharacterized protein</fullName>
    </submittedName>
</protein>
<feature type="signal peptide" evidence="2">
    <location>
        <begin position="1"/>
        <end position="18"/>
    </location>
</feature>
<proteinExistence type="predicted"/>
<accession>A0A1I8EDQ3</accession>
<evidence type="ECO:0000256" key="1">
    <source>
        <dbReference type="SAM" id="MobiDB-lite"/>
    </source>
</evidence>
<evidence type="ECO:0000313" key="3">
    <source>
        <dbReference type="WBParaSite" id="maker-PairedContig_1617-snap-gene-0.7-mRNA-1"/>
    </source>
</evidence>